<feature type="region of interest" description="Disordered" evidence="1">
    <location>
        <begin position="46"/>
        <end position="87"/>
    </location>
</feature>
<name>A0A9N9JTJ5_9GLOM</name>
<feature type="compositionally biased region" description="Polar residues" evidence="1">
    <location>
        <begin position="73"/>
        <end position="87"/>
    </location>
</feature>
<organism evidence="2 3">
    <name type="scientific">Dentiscutata erythropus</name>
    <dbReference type="NCBI Taxonomy" id="1348616"/>
    <lineage>
        <taxon>Eukaryota</taxon>
        <taxon>Fungi</taxon>
        <taxon>Fungi incertae sedis</taxon>
        <taxon>Mucoromycota</taxon>
        <taxon>Glomeromycotina</taxon>
        <taxon>Glomeromycetes</taxon>
        <taxon>Diversisporales</taxon>
        <taxon>Gigasporaceae</taxon>
        <taxon>Dentiscutata</taxon>
    </lineage>
</organism>
<dbReference type="AlphaFoldDB" id="A0A9N9JTJ5"/>
<evidence type="ECO:0000313" key="3">
    <source>
        <dbReference type="Proteomes" id="UP000789405"/>
    </source>
</evidence>
<dbReference type="Proteomes" id="UP000789405">
    <property type="component" value="Unassembled WGS sequence"/>
</dbReference>
<gene>
    <name evidence="2" type="ORF">DERYTH_LOCUS22274</name>
</gene>
<reference evidence="2" key="1">
    <citation type="submission" date="2021-06" db="EMBL/GenBank/DDBJ databases">
        <authorList>
            <person name="Kallberg Y."/>
            <person name="Tangrot J."/>
            <person name="Rosling A."/>
        </authorList>
    </citation>
    <scope>NUCLEOTIDE SEQUENCE</scope>
    <source>
        <strain evidence="2">MA453B</strain>
    </source>
</reference>
<proteinExistence type="predicted"/>
<evidence type="ECO:0000313" key="2">
    <source>
        <dbReference type="EMBL" id="CAG8795423.1"/>
    </source>
</evidence>
<protein>
    <submittedName>
        <fullName evidence="2">9856_t:CDS:1</fullName>
    </submittedName>
</protein>
<accession>A0A9N9JTJ5</accession>
<dbReference type="EMBL" id="CAJVPY010030443">
    <property type="protein sequence ID" value="CAG8795423.1"/>
    <property type="molecule type" value="Genomic_DNA"/>
</dbReference>
<feature type="non-terminal residue" evidence="2">
    <location>
        <position position="118"/>
    </location>
</feature>
<evidence type="ECO:0000256" key="1">
    <source>
        <dbReference type="SAM" id="MobiDB-lite"/>
    </source>
</evidence>
<sequence length="118" mass="13539">MNENLGLNNRKVSSSATPEIITPYIISADKGKMTDINVNNEENLQYTNSEPNYSNKEENNNDHLLTGYRPFRNNVNSEDNLSDTNSKTNYSYEEEYYDGHRSFGSGSRESWCMDPQPL</sequence>
<comment type="caution">
    <text evidence="2">The sequence shown here is derived from an EMBL/GenBank/DDBJ whole genome shotgun (WGS) entry which is preliminary data.</text>
</comment>
<keyword evidence="3" id="KW-1185">Reference proteome</keyword>
<feature type="region of interest" description="Disordered" evidence="1">
    <location>
        <begin position="99"/>
        <end position="118"/>
    </location>
</feature>